<sequence>MAVTSDDAPATLRAYYQILTGGIDTYEDGRALAPLLADDLEFEGPIAGRVTGSAPFLQGVKGFIANVGRIDLVHEVHGPDGSAVLYDAHLPKGVVRLAEFFTYADGRIRGLRVQYDPAAYLAGGGA</sequence>
<dbReference type="InterPro" id="IPR032710">
    <property type="entry name" value="NTF2-like_dom_sf"/>
</dbReference>
<protein>
    <recommendedName>
        <fullName evidence="1">SnoaL-like domain-containing protein</fullName>
    </recommendedName>
</protein>
<organism evidence="2 3">
    <name type="scientific">Nonomuraea longicatena</name>
    <dbReference type="NCBI Taxonomy" id="83682"/>
    <lineage>
        <taxon>Bacteria</taxon>
        <taxon>Bacillati</taxon>
        <taxon>Actinomycetota</taxon>
        <taxon>Actinomycetes</taxon>
        <taxon>Streptosporangiales</taxon>
        <taxon>Streptosporangiaceae</taxon>
        <taxon>Nonomuraea</taxon>
    </lineage>
</organism>
<reference evidence="3" key="1">
    <citation type="journal article" date="2019" name="Int. J. Syst. Evol. Microbiol.">
        <title>The Global Catalogue of Microorganisms (GCM) 10K type strain sequencing project: providing services to taxonomists for standard genome sequencing and annotation.</title>
        <authorList>
            <consortium name="The Broad Institute Genomics Platform"/>
            <consortium name="The Broad Institute Genome Sequencing Center for Infectious Disease"/>
            <person name="Wu L."/>
            <person name="Ma J."/>
        </authorList>
    </citation>
    <scope>NUCLEOTIDE SEQUENCE [LARGE SCALE GENOMIC DNA]</scope>
    <source>
        <strain evidence="3">JCM 11136</strain>
    </source>
</reference>
<dbReference type="Pfam" id="PF12680">
    <property type="entry name" value="SnoaL_2"/>
    <property type="match status" value="1"/>
</dbReference>
<evidence type="ECO:0000313" key="3">
    <source>
        <dbReference type="Proteomes" id="UP001501578"/>
    </source>
</evidence>
<dbReference type="RefSeq" id="WP_343950908.1">
    <property type="nucleotide sequence ID" value="NZ_BAAAHQ010000016.1"/>
</dbReference>
<gene>
    <name evidence="2" type="ORF">GCM10009560_34670</name>
</gene>
<proteinExistence type="predicted"/>
<dbReference type="SUPFAM" id="SSF54427">
    <property type="entry name" value="NTF2-like"/>
    <property type="match status" value="1"/>
</dbReference>
<comment type="caution">
    <text evidence="2">The sequence shown here is derived from an EMBL/GenBank/DDBJ whole genome shotgun (WGS) entry which is preliminary data.</text>
</comment>
<evidence type="ECO:0000313" key="2">
    <source>
        <dbReference type="EMBL" id="GAA0930307.1"/>
    </source>
</evidence>
<evidence type="ECO:0000259" key="1">
    <source>
        <dbReference type="Pfam" id="PF12680"/>
    </source>
</evidence>
<feature type="domain" description="SnoaL-like" evidence="1">
    <location>
        <begin position="14"/>
        <end position="109"/>
    </location>
</feature>
<dbReference type="EMBL" id="BAAAHQ010000016">
    <property type="protein sequence ID" value="GAA0930307.1"/>
    <property type="molecule type" value="Genomic_DNA"/>
</dbReference>
<keyword evidence="3" id="KW-1185">Reference proteome</keyword>
<name>A0ABP4A220_9ACTN</name>
<dbReference type="InterPro" id="IPR037401">
    <property type="entry name" value="SnoaL-like"/>
</dbReference>
<dbReference type="Gene3D" id="3.10.450.50">
    <property type="match status" value="1"/>
</dbReference>
<accession>A0ABP4A220</accession>
<dbReference type="Proteomes" id="UP001501578">
    <property type="component" value="Unassembled WGS sequence"/>
</dbReference>